<evidence type="ECO:0000256" key="2">
    <source>
        <dbReference type="ARBA" id="ARBA00022840"/>
    </source>
</evidence>
<dbReference type="InterPro" id="IPR013126">
    <property type="entry name" value="Hsp_70_fam"/>
</dbReference>
<dbReference type="PANTHER" id="PTHR19375">
    <property type="entry name" value="HEAT SHOCK PROTEIN 70KDA"/>
    <property type="match status" value="1"/>
</dbReference>
<evidence type="ECO:0000313" key="4">
    <source>
        <dbReference type="EMBL" id="OQR81480.1"/>
    </source>
</evidence>
<protein>
    <submittedName>
        <fullName evidence="4">Heat shock 70 kDa protein</fullName>
    </submittedName>
</protein>
<accession>A0A1V9Y6Y8</accession>
<reference evidence="4 5" key="1">
    <citation type="journal article" date="2014" name="Genome Biol. Evol.">
        <title>The secreted proteins of Achlya hypogyna and Thraustotheca clavata identify the ancestral oomycete secretome and reveal gene acquisitions by horizontal gene transfer.</title>
        <authorList>
            <person name="Misner I."/>
            <person name="Blouin N."/>
            <person name="Leonard G."/>
            <person name="Richards T.A."/>
            <person name="Lane C.E."/>
        </authorList>
    </citation>
    <scope>NUCLEOTIDE SEQUENCE [LARGE SCALE GENOMIC DNA]</scope>
    <source>
        <strain evidence="4 5">ATCC 34112</strain>
    </source>
</reference>
<dbReference type="Gene3D" id="3.30.30.30">
    <property type="match status" value="1"/>
</dbReference>
<dbReference type="Gene3D" id="3.90.640.10">
    <property type="entry name" value="Actin, Chain A, domain 4"/>
    <property type="match status" value="1"/>
</dbReference>
<dbReference type="PROSITE" id="PS00297">
    <property type="entry name" value="HSP70_1"/>
    <property type="match status" value="1"/>
</dbReference>
<dbReference type="SUPFAM" id="SSF53067">
    <property type="entry name" value="Actin-like ATPase domain"/>
    <property type="match status" value="2"/>
</dbReference>
<comment type="caution">
    <text evidence="4">The sequence shown here is derived from an EMBL/GenBank/DDBJ whole genome shotgun (WGS) entry which is preliminary data.</text>
</comment>
<dbReference type="Pfam" id="PF00012">
    <property type="entry name" value="HSP70"/>
    <property type="match status" value="1"/>
</dbReference>
<sequence length="604" mass="67356">MCGVRGSSVGIDLGTSYSCVGVWQNDQVEIIANEQGNRTTPSFIAFTESEILIGNTAKNQYLVDPANTVFNVKRMIGRKFNDSIVQANIKHWPFKVTSTKDNKPQINVEFRGKTKTFQPEEISALVLIKMKEIAQAYLGTEVQNAVITVPAHFNNWQRQATKDAGTIAGLNVLRILSEPTAAGMAFCHQNHNHKYTTRNVLVFDLGGGTIDVSIVSNGCGIVEVLATAGSMNLGGEDFDNCLVDYFIAEFKRKYGKDLTNCQRALRRLRTASERAKRTLSLMSEAYIEIENLYDGVDFTSIITRARFEALCEDYFRKAMELVEKVLFDSKLTKGEVDEIVLVGGSSHIPKVQQLLSNFFDGKDLNKSINPDEAVAFGATIQAALLTQNESPENLQDIVLLDTTPNSLGYQNASGVKSTIVHHNTTLLTRAIARNNQSDGLIQIFENLENSSIGTISLEKTDDNDIAFDLDLNGFLNVFTINKLTGEETKLNITFEKGRLSNNDIKNLTERLARYLTKDEAYKHPIEANSKLKSITDKKKLQGKTITIGITNFTHVIKWFKQQKENFLKLSKTIAKLLPTPPHKRPSALFLHLVLPKSSWIDHID</sequence>
<gene>
    <name evidence="4" type="ORF">THRCLA_11694</name>
</gene>
<dbReference type="OrthoDB" id="2401965at2759"/>
<name>A0A1V9Y6Y8_9STRA</name>
<evidence type="ECO:0000313" key="5">
    <source>
        <dbReference type="Proteomes" id="UP000243217"/>
    </source>
</evidence>
<dbReference type="Proteomes" id="UP000243217">
    <property type="component" value="Unassembled WGS sequence"/>
</dbReference>
<dbReference type="Gene3D" id="2.60.34.10">
    <property type="entry name" value="Substrate Binding Domain Of DNAk, Chain A, domain 1"/>
    <property type="match status" value="1"/>
</dbReference>
<dbReference type="Gene3D" id="3.30.420.40">
    <property type="match status" value="2"/>
</dbReference>
<keyword evidence="4" id="KW-0346">Stress response</keyword>
<evidence type="ECO:0000256" key="1">
    <source>
        <dbReference type="ARBA" id="ARBA00022741"/>
    </source>
</evidence>
<evidence type="ECO:0000256" key="3">
    <source>
        <dbReference type="RuleBase" id="RU003322"/>
    </source>
</evidence>
<keyword evidence="2 3" id="KW-0067">ATP-binding</keyword>
<proteinExistence type="inferred from homology"/>
<dbReference type="InterPro" id="IPR029047">
    <property type="entry name" value="HSP70_peptide-bd_sf"/>
</dbReference>
<dbReference type="InterPro" id="IPR018181">
    <property type="entry name" value="Heat_shock_70_CS"/>
</dbReference>
<dbReference type="PROSITE" id="PS00329">
    <property type="entry name" value="HSP70_2"/>
    <property type="match status" value="1"/>
</dbReference>
<dbReference type="PRINTS" id="PR00301">
    <property type="entry name" value="HEATSHOCK70"/>
</dbReference>
<keyword evidence="5" id="KW-1185">Reference proteome</keyword>
<dbReference type="AlphaFoldDB" id="A0A1V9Y6Y8"/>
<dbReference type="InterPro" id="IPR043129">
    <property type="entry name" value="ATPase_NBD"/>
</dbReference>
<dbReference type="FunFam" id="3.30.420.40:FF:000026">
    <property type="entry name" value="Heat shock protein 70"/>
    <property type="match status" value="1"/>
</dbReference>
<organism evidence="4 5">
    <name type="scientific">Thraustotheca clavata</name>
    <dbReference type="NCBI Taxonomy" id="74557"/>
    <lineage>
        <taxon>Eukaryota</taxon>
        <taxon>Sar</taxon>
        <taxon>Stramenopiles</taxon>
        <taxon>Oomycota</taxon>
        <taxon>Saprolegniomycetes</taxon>
        <taxon>Saprolegniales</taxon>
        <taxon>Achlyaceae</taxon>
        <taxon>Thraustotheca</taxon>
    </lineage>
</organism>
<dbReference type="GO" id="GO:0005524">
    <property type="term" value="F:ATP binding"/>
    <property type="evidence" value="ECO:0007669"/>
    <property type="project" value="UniProtKB-KW"/>
</dbReference>
<dbReference type="CDD" id="cd24028">
    <property type="entry name" value="ASKHA_NBD_HSP70_HSPA1-like"/>
    <property type="match status" value="1"/>
</dbReference>
<dbReference type="SUPFAM" id="SSF100920">
    <property type="entry name" value="Heat shock protein 70kD (HSP70), peptide-binding domain"/>
    <property type="match status" value="1"/>
</dbReference>
<dbReference type="GO" id="GO:0140662">
    <property type="term" value="F:ATP-dependent protein folding chaperone"/>
    <property type="evidence" value="ECO:0007669"/>
    <property type="project" value="InterPro"/>
</dbReference>
<dbReference type="FunFam" id="3.30.30.30:FF:000001">
    <property type="entry name" value="heat shock 70 kDa protein-like"/>
    <property type="match status" value="1"/>
</dbReference>
<dbReference type="EMBL" id="JNBS01004984">
    <property type="protein sequence ID" value="OQR81480.1"/>
    <property type="molecule type" value="Genomic_DNA"/>
</dbReference>
<comment type="similarity">
    <text evidence="3">Belongs to the heat shock protein 70 family.</text>
</comment>
<dbReference type="FunFam" id="3.90.640.10:FF:000002">
    <property type="entry name" value="Heat shock 70 kDa"/>
    <property type="match status" value="1"/>
</dbReference>
<dbReference type="STRING" id="74557.A0A1V9Y6Y8"/>
<keyword evidence="1 3" id="KW-0547">Nucleotide-binding</keyword>
<dbReference type="PROSITE" id="PS01036">
    <property type="entry name" value="HSP70_3"/>
    <property type="match status" value="1"/>
</dbReference>